<feature type="domain" description="Protein kinase" evidence="1">
    <location>
        <begin position="1"/>
        <end position="205"/>
    </location>
</feature>
<dbReference type="PANTHER" id="PTHR45807">
    <property type="entry name" value="TYROSINE-PROTEIN KINASE HOPSCOTCH"/>
    <property type="match status" value="1"/>
</dbReference>
<evidence type="ECO:0000313" key="3">
    <source>
        <dbReference type="RefSeq" id="XP_006817707.1"/>
    </source>
</evidence>
<dbReference type="InterPro" id="IPR000719">
    <property type="entry name" value="Prot_kinase_dom"/>
</dbReference>
<reference evidence="3" key="1">
    <citation type="submission" date="2025-08" db="UniProtKB">
        <authorList>
            <consortium name="RefSeq"/>
        </authorList>
    </citation>
    <scope>IDENTIFICATION</scope>
    <source>
        <tissue evidence="3">Testes</tissue>
    </source>
</reference>
<evidence type="ECO:0000313" key="2">
    <source>
        <dbReference type="Proteomes" id="UP000694865"/>
    </source>
</evidence>
<dbReference type="Proteomes" id="UP000694865">
    <property type="component" value="Unplaced"/>
</dbReference>
<dbReference type="Gene3D" id="1.10.510.10">
    <property type="entry name" value="Transferase(Phosphotransferase) domain 1"/>
    <property type="match status" value="1"/>
</dbReference>
<dbReference type="PANTHER" id="PTHR45807:SF7">
    <property type="entry name" value="TYROSINE-PROTEIN KINASE HOPSCOTCH"/>
    <property type="match status" value="1"/>
</dbReference>
<protein>
    <submittedName>
        <fullName evidence="3">Uncharacterized protein LOC102806750</fullName>
    </submittedName>
</protein>
<dbReference type="PROSITE" id="PS50011">
    <property type="entry name" value="PROTEIN_KINASE_DOM"/>
    <property type="match status" value="1"/>
</dbReference>
<dbReference type="InterPro" id="IPR011009">
    <property type="entry name" value="Kinase-like_dom_sf"/>
</dbReference>
<dbReference type="Pfam" id="PF07714">
    <property type="entry name" value="PK_Tyr_Ser-Thr"/>
    <property type="match status" value="1"/>
</dbReference>
<gene>
    <name evidence="3" type="primary">LOC102806750</name>
</gene>
<proteinExistence type="predicted"/>
<accession>A0ABM0MCG6</accession>
<keyword evidence="2" id="KW-1185">Reference proteome</keyword>
<dbReference type="InterPro" id="IPR001245">
    <property type="entry name" value="Ser-Thr/Tyr_kinase_cat_dom"/>
</dbReference>
<evidence type="ECO:0000259" key="1">
    <source>
        <dbReference type="PROSITE" id="PS50011"/>
    </source>
</evidence>
<dbReference type="InterPro" id="IPR051286">
    <property type="entry name" value="JAK"/>
</dbReference>
<dbReference type="SUPFAM" id="SSF56112">
    <property type="entry name" value="Protein kinase-like (PK-like)"/>
    <property type="match status" value="1"/>
</dbReference>
<dbReference type="RefSeq" id="XP_006817707.1">
    <property type="nucleotide sequence ID" value="XM_006817644.1"/>
</dbReference>
<dbReference type="GeneID" id="102806750"/>
<name>A0ABM0MCG6_SACKO</name>
<organism evidence="2 3">
    <name type="scientific">Saccoglossus kowalevskii</name>
    <name type="common">Acorn worm</name>
    <dbReference type="NCBI Taxonomy" id="10224"/>
    <lineage>
        <taxon>Eukaryota</taxon>
        <taxon>Metazoa</taxon>
        <taxon>Hemichordata</taxon>
        <taxon>Enteropneusta</taxon>
        <taxon>Harrimaniidae</taxon>
        <taxon>Saccoglossus</taxon>
    </lineage>
</organism>
<sequence length="599" mass="70740">MERYDNPHIVRIYGVRNYMMVMEYVQYGSLNTYLSGLTDIKIEELFLTAIQVAEALEYLEDKSIVHGSICAKNVLVASKPGDSLFVKLADPMFGTKYYSLKSQSDARLSRVPWTSPEHLVGAKKVTLALDKFSYGVLCWEIFTKGREPFKDNRTEDIRHKYIIGQRPTLSILPSDMCDIIDACWHQDPKERPAFKSVLRDLRTLLNRLCNSDNLNDAKETYKRAWTRSVSETLYMDCSQSAHGENGDSGVGITLSSNRHDTVHPSDADSDIVNGDAHLSPGPLPAEGPVFDDIEEELEDYMIAPDALDIGDSIGNVSHLKPLCIEHLHLQDVYWLNGRDLYWLNGRGVYWLNGGDVHWLNDRDVYWLNGRDVYWLNGRDVYWLNDRDVYWLNGRDVHWLNDRDVYWLNSRDVYWLNSRDVYWLNGGDVHWLNDRDVYWLNDKDVYWLNDRDVYWLNDKNVYWLNDKDVYWLNDRDVDVYWLNGRDVYWLNGMDVYWLNGRDVYWLNGMDVYWFNDRDVYWLNGRDVYWLNGMDVYWLNGMDVHWLNGMDVHWLNGRDVYWLNGMDVHWLNGMDVHWLNGMDVYWLNGMDVHWLNGMDVY</sequence>
<dbReference type="PRINTS" id="PR00109">
    <property type="entry name" value="TYRKINASE"/>
</dbReference>